<reference evidence="2" key="1">
    <citation type="submission" date="2020-04" db="EMBL/GenBank/DDBJ databases">
        <authorList>
            <person name="Chiriac C."/>
            <person name="Salcher M."/>
            <person name="Ghai R."/>
            <person name="Kavagutti S V."/>
        </authorList>
    </citation>
    <scope>NUCLEOTIDE SEQUENCE</scope>
</reference>
<dbReference type="InterPro" id="IPR045455">
    <property type="entry name" value="NrS-1_pol-like_helicase"/>
</dbReference>
<evidence type="ECO:0000313" key="2">
    <source>
        <dbReference type="EMBL" id="CAB4161903.1"/>
    </source>
</evidence>
<dbReference type="InterPro" id="IPR027417">
    <property type="entry name" value="P-loop_NTPase"/>
</dbReference>
<feature type="domain" description="DNA primase/polymerase bifunctional N-terminal" evidence="1">
    <location>
        <begin position="9"/>
        <end position="177"/>
    </location>
</feature>
<gene>
    <name evidence="2" type="ORF">UFOVP786_14</name>
</gene>
<organism evidence="2">
    <name type="scientific">uncultured Caudovirales phage</name>
    <dbReference type="NCBI Taxonomy" id="2100421"/>
    <lineage>
        <taxon>Viruses</taxon>
        <taxon>Duplodnaviria</taxon>
        <taxon>Heunggongvirae</taxon>
        <taxon>Uroviricota</taxon>
        <taxon>Caudoviricetes</taxon>
        <taxon>Peduoviridae</taxon>
        <taxon>Maltschvirus</taxon>
        <taxon>Maltschvirus maltsch</taxon>
    </lineage>
</organism>
<accession>A0A6J5NSH2</accession>
<dbReference type="SMART" id="SM00943">
    <property type="entry name" value="Prim-Pol"/>
    <property type="match status" value="1"/>
</dbReference>
<name>A0A6J5NSH2_9CAUD</name>
<dbReference type="Pfam" id="PF09250">
    <property type="entry name" value="Prim-Pol"/>
    <property type="match status" value="1"/>
</dbReference>
<proteinExistence type="predicted"/>
<dbReference type="Pfam" id="PF19263">
    <property type="entry name" value="DUF5906"/>
    <property type="match status" value="1"/>
</dbReference>
<evidence type="ECO:0000259" key="1">
    <source>
        <dbReference type="SMART" id="SM00943"/>
    </source>
</evidence>
<dbReference type="EMBL" id="LR796727">
    <property type="protein sequence ID" value="CAB4161903.1"/>
    <property type="molecule type" value="Genomic_DNA"/>
</dbReference>
<sequence length="803" mass="88161">MQDRMLKAALRYAALGWHVFPLSTTGDIKRPHPCLGKEGGHLHGTSDPEKIRGWWTRYPTAGIGVHCAASGLIVVDIDPRHGGPVTLDKLTAEYGPLDSPVMAFTGGGGEHRLFAAPAGLRSAPGRLGPAKGGIDLKFNGYIVLPPSLHPDGPRYRWAEGAAPFGNTDLLTYLPSWALDRAGRAPDVNHLDDDDPFREDTPVVGLSEAKIREILMAVPNTGDDERAYDDWLNVIAGVYHETGGTIEGRDLAYEWSSQAMKHTDERFEKSWRSLDIQGKGRAPTTFRWVMKLANDSKAAKAAEAESTLRAKIAAAADSAGLKAVATDIKRTDLDPLTREALAGQVRARFKELTGTIMPIGMARNLIRYENPDVSDLPEWLQGWVYCARDDKFFKAGTNELITTRAFDALFSVHLLTAKDIAEGRAEPEVLPSRAALNRYQVPKVHGRMYLPGEGVYFDFEGSRYLNSYSAASQPPLPAVWTPSGRAAAKVVEDHFGHLVSDPRERALVLSWLCSIVQTQTRPNWAVVLQGPEGDGKSFVTTLMGAVLGSENVGTLFASVIQESAFTSWAEGTLLTVIEEVKQHSMNRHTILDRLQPLITNDVIQVHVKGVSPYAAKNTAAYLLLTNHRDAVPVGAGDTRYFMVASPRQTKAAMDAFLSENPGYFSRLYGVINEEPGAIRRWMLEYPLAPDFNPRARAPRSIEHAHAVDLARPELFDLINDALDDSRDPAVSRLLLDPVLLCEALEADHGAVPDVRSIGRALASLGFTGLGRVRGSDGARRRFWTLQPRLFGEDREQAIRDILDL</sequence>
<dbReference type="SUPFAM" id="SSF52540">
    <property type="entry name" value="P-loop containing nucleoside triphosphate hydrolases"/>
    <property type="match status" value="1"/>
</dbReference>
<dbReference type="GO" id="GO:0016817">
    <property type="term" value="F:hydrolase activity, acting on acid anhydrides"/>
    <property type="evidence" value="ECO:0007669"/>
    <property type="project" value="InterPro"/>
</dbReference>
<dbReference type="Pfam" id="PF08707">
    <property type="entry name" value="PriCT_2"/>
    <property type="match status" value="1"/>
</dbReference>
<dbReference type="InterPro" id="IPR014819">
    <property type="entry name" value="PriCT_2"/>
</dbReference>
<dbReference type="InterPro" id="IPR015330">
    <property type="entry name" value="DNA_primase/pol_bifunc_N"/>
</dbReference>
<dbReference type="CDD" id="cd04859">
    <property type="entry name" value="Prim_Pol"/>
    <property type="match status" value="1"/>
</dbReference>
<dbReference type="SUPFAM" id="SSF56747">
    <property type="entry name" value="Prim-pol domain"/>
    <property type="match status" value="1"/>
</dbReference>
<protein>
    <submittedName>
        <fullName evidence="2">Prim_Pol domain containing protein</fullName>
    </submittedName>
</protein>
<dbReference type="Gene3D" id="3.40.50.300">
    <property type="entry name" value="P-loop containing nucleotide triphosphate hydrolases"/>
    <property type="match status" value="1"/>
</dbReference>